<protein>
    <recommendedName>
        <fullName evidence="6">Diguanylate cyclase</fullName>
    </recommendedName>
</protein>
<dbReference type="InterPro" id="IPR029016">
    <property type="entry name" value="GAF-like_dom_sf"/>
</dbReference>
<dbReference type="OrthoDB" id="9790882at2"/>
<dbReference type="SUPFAM" id="SSF141868">
    <property type="entry name" value="EAL domain-like"/>
    <property type="match status" value="1"/>
</dbReference>
<dbReference type="Gene3D" id="3.30.70.270">
    <property type="match status" value="1"/>
</dbReference>
<dbReference type="NCBIfam" id="TIGR00254">
    <property type="entry name" value="GGDEF"/>
    <property type="match status" value="1"/>
</dbReference>
<dbReference type="STRING" id="1044.EH31_09810"/>
<dbReference type="Gene3D" id="2.10.70.100">
    <property type="match status" value="1"/>
</dbReference>
<dbReference type="InterPro" id="IPR052155">
    <property type="entry name" value="Biofilm_reg_signaling"/>
</dbReference>
<dbReference type="CDD" id="cd01949">
    <property type="entry name" value="GGDEF"/>
    <property type="match status" value="1"/>
</dbReference>
<gene>
    <name evidence="4" type="ORF">EH31_09810</name>
</gene>
<dbReference type="InterPro" id="IPR029787">
    <property type="entry name" value="Nucleotide_cyclase"/>
</dbReference>
<evidence type="ECO:0008006" key="6">
    <source>
        <dbReference type="Google" id="ProtNLM"/>
    </source>
</evidence>
<dbReference type="Pfam" id="PF00990">
    <property type="entry name" value="GGDEF"/>
    <property type="match status" value="1"/>
</dbReference>
<proteinExistence type="predicted"/>
<dbReference type="InterPro" id="IPR013655">
    <property type="entry name" value="PAS_fold_3"/>
</dbReference>
<dbReference type="SMART" id="SM00086">
    <property type="entry name" value="PAC"/>
    <property type="match status" value="1"/>
</dbReference>
<dbReference type="InterPro" id="IPR000700">
    <property type="entry name" value="PAS-assoc_C"/>
</dbReference>
<dbReference type="SUPFAM" id="SSF55073">
    <property type="entry name" value="Nucleotide cyclase"/>
    <property type="match status" value="1"/>
</dbReference>
<dbReference type="Gene3D" id="3.30.450.40">
    <property type="match status" value="1"/>
</dbReference>
<dbReference type="Pfam" id="PF08447">
    <property type="entry name" value="PAS_3"/>
    <property type="match status" value="1"/>
</dbReference>
<dbReference type="InterPro" id="IPR001633">
    <property type="entry name" value="EAL_dom"/>
</dbReference>
<dbReference type="Gene3D" id="3.20.20.450">
    <property type="entry name" value="EAL domain"/>
    <property type="match status" value="1"/>
</dbReference>
<dbReference type="InterPro" id="IPR035919">
    <property type="entry name" value="EAL_sf"/>
</dbReference>
<organism evidence="4 5">
    <name type="scientific">Erythrobacter longus</name>
    <dbReference type="NCBI Taxonomy" id="1044"/>
    <lineage>
        <taxon>Bacteria</taxon>
        <taxon>Pseudomonadati</taxon>
        <taxon>Pseudomonadota</taxon>
        <taxon>Alphaproteobacteria</taxon>
        <taxon>Sphingomonadales</taxon>
        <taxon>Erythrobacteraceae</taxon>
        <taxon>Erythrobacter/Porphyrobacter group</taxon>
        <taxon>Erythrobacter</taxon>
    </lineage>
</organism>
<dbReference type="Pfam" id="PF00563">
    <property type="entry name" value="EAL"/>
    <property type="match status" value="1"/>
</dbReference>
<dbReference type="Pfam" id="PF01590">
    <property type="entry name" value="GAF"/>
    <property type="match status" value="1"/>
</dbReference>
<evidence type="ECO:0000259" key="3">
    <source>
        <dbReference type="PROSITE" id="PS50887"/>
    </source>
</evidence>
<dbReference type="CDD" id="cd00130">
    <property type="entry name" value="PAS"/>
    <property type="match status" value="1"/>
</dbReference>
<dbReference type="SMART" id="SM00052">
    <property type="entry name" value="EAL"/>
    <property type="match status" value="1"/>
</dbReference>
<dbReference type="PANTHER" id="PTHR44757:SF2">
    <property type="entry name" value="BIOFILM ARCHITECTURE MAINTENANCE PROTEIN MBAA"/>
    <property type="match status" value="1"/>
</dbReference>
<dbReference type="RefSeq" id="WP_051699097.1">
    <property type="nucleotide sequence ID" value="NZ_JMIW01000003.1"/>
</dbReference>
<evidence type="ECO:0000313" key="4">
    <source>
        <dbReference type="EMBL" id="KEO90375.1"/>
    </source>
</evidence>
<dbReference type="Proteomes" id="UP000027647">
    <property type="component" value="Unassembled WGS sequence"/>
</dbReference>
<feature type="domain" description="PAC" evidence="1">
    <location>
        <begin position="257"/>
        <end position="309"/>
    </location>
</feature>
<dbReference type="InterPro" id="IPR003018">
    <property type="entry name" value="GAF"/>
</dbReference>
<sequence>MGLHFIDTEKERLAALHALQLLDCPPLAMFDRITKLASVLFDSAISVISLVDENRQWFLSRVGLDAEETRREHAFCAVAIAQNCILDIQDASLDERFADNPMVTGAPFIRSYIGHSVHCPDGHLIGTLAVIDPQPAKFDGKRREKLIVLAGVVEDLLRAHKHTVEMTDLADQARDKHAALEKAHRIFVAAETAARIGSWEIDLTTMDLTWSNGVYEMHGVPLGRKISVDDAINAYAAKDRDRVSAMVDAAIEKGEPFEFEADIEDQDGNIRRVQSRGEAIEGDADHPARLVGVIHDITENHYAKMALQRAADYDRLTDLLNRNAFDRILGEKIKRQEATGQTLAVMLIDLDGFKTINDTLGHLVGDAVLRQMSDRLRESVPDDVVIARWGGDEFVFILPLGATHSDVEALWELMSQTVYRPFEVSGRKLVIHGTAGAEICNEVIGGREIVRRADLAMYTGKKRSSGTLSFYDAAHAKEHTAKLQAVTEVRDAIQSRRLFAAYQPIVDLLTQEVVGLEALMRVSARDGSELTASNLMPAIVDPHVSREVGNTMVSNICTDFPDIARHISTLGSISLNANEADLLSQNYVPNLLEKLTNAGIDPASLTLEVTETMLMVNDNDTARQVLSDLKRAGMKIALDDFGTGYSSLTHLRDFPIDIVKIDRSFVRVINSDHQSRLIVQAMIAMAQSLEIDVIAEGIETQVQRDLLALMGCRYGQGYLLGHPQPATRLASEIDRTVARKSARARTREYTQGNLVSSPAR</sequence>
<dbReference type="SMART" id="SM00267">
    <property type="entry name" value="GGDEF"/>
    <property type="match status" value="1"/>
</dbReference>
<dbReference type="SUPFAM" id="SSF55781">
    <property type="entry name" value="GAF domain-like"/>
    <property type="match status" value="1"/>
</dbReference>
<evidence type="ECO:0000259" key="1">
    <source>
        <dbReference type="PROSITE" id="PS50113"/>
    </source>
</evidence>
<feature type="domain" description="GGDEF" evidence="3">
    <location>
        <begin position="341"/>
        <end position="473"/>
    </location>
</feature>
<dbReference type="PANTHER" id="PTHR44757">
    <property type="entry name" value="DIGUANYLATE CYCLASE DGCP"/>
    <property type="match status" value="1"/>
</dbReference>
<dbReference type="PROSITE" id="PS50887">
    <property type="entry name" value="GGDEF"/>
    <property type="match status" value="1"/>
</dbReference>
<dbReference type="EMBL" id="JMIW01000003">
    <property type="protein sequence ID" value="KEO90375.1"/>
    <property type="molecule type" value="Genomic_DNA"/>
</dbReference>
<dbReference type="eggNOG" id="COG5001">
    <property type="taxonomic scope" value="Bacteria"/>
</dbReference>
<dbReference type="InterPro" id="IPR000014">
    <property type="entry name" value="PAS"/>
</dbReference>
<feature type="domain" description="EAL" evidence="2">
    <location>
        <begin position="482"/>
        <end position="737"/>
    </location>
</feature>
<dbReference type="PROSITE" id="PS50883">
    <property type="entry name" value="EAL"/>
    <property type="match status" value="1"/>
</dbReference>
<name>A0A074MC92_ERYLO</name>
<dbReference type="InterPro" id="IPR001610">
    <property type="entry name" value="PAC"/>
</dbReference>
<keyword evidence="5" id="KW-1185">Reference proteome</keyword>
<dbReference type="InterPro" id="IPR043128">
    <property type="entry name" value="Rev_trsase/Diguanyl_cyclase"/>
</dbReference>
<dbReference type="SUPFAM" id="SSF55785">
    <property type="entry name" value="PYP-like sensor domain (PAS domain)"/>
    <property type="match status" value="1"/>
</dbReference>
<evidence type="ECO:0000259" key="2">
    <source>
        <dbReference type="PROSITE" id="PS50883"/>
    </source>
</evidence>
<comment type="caution">
    <text evidence="4">The sequence shown here is derived from an EMBL/GenBank/DDBJ whole genome shotgun (WGS) entry which is preliminary data.</text>
</comment>
<accession>A0A074MC92</accession>
<dbReference type="AlphaFoldDB" id="A0A074MC92"/>
<dbReference type="InterPro" id="IPR035965">
    <property type="entry name" value="PAS-like_dom_sf"/>
</dbReference>
<evidence type="ECO:0000313" key="5">
    <source>
        <dbReference type="Proteomes" id="UP000027647"/>
    </source>
</evidence>
<dbReference type="PROSITE" id="PS50113">
    <property type="entry name" value="PAC"/>
    <property type="match status" value="1"/>
</dbReference>
<reference evidence="4 5" key="1">
    <citation type="submission" date="2014-04" db="EMBL/GenBank/DDBJ databases">
        <title>A comprehensive comparison of genomes of Erythrobacter spp. strains.</title>
        <authorList>
            <person name="Zheng Q."/>
        </authorList>
    </citation>
    <scope>NUCLEOTIDE SEQUENCE [LARGE SCALE GENOMIC DNA]</scope>
    <source>
        <strain evidence="4 5">DSM 6997</strain>
    </source>
</reference>
<dbReference type="CDD" id="cd01948">
    <property type="entry name" value="EAL"/>
    <property type="match status" value="1"/>
</dbReference>
<dbReference type="Gene3D" id="3.30.450.20">
    <property type="entry name" value="PAS domain"/>
    <property type="match status" value="1"/>
</dbReference>
<dbReference type="InterPro" id="IPR000160">
    <property type="entry name" value="GGDEF_dom"/>
</dbReference>